<protein>
    <submittedName>
        <fullName evidence="2">Uncharacterized protein</fullName>
    </submittedName>
</protein>
<dbReference type="Proteomes" id="UP001318860">
    <property type="component" value="Unassembled WGS sequence"/>
</dbReference>
<comment type="caution">
    <text evidence="2">The sequence shown here is derived from an EMBL/GenBank/DDBJ whole genome shotgun (WGS) entry which is preliminary data.</text>
</comment>
<accession>A0ABR0XLC3</accession>
<feature type="compositionally biased region" description="Low complexity" evidence="1">
    <location>
        <begin position="7"/>
        <end position="20"/>
    </location>
</feature>
<sequence>MSMPVITLTSPSTTNTSHPPEISTSTRDASFSSYLDGAEENFILKLASETTKALNSSISTPHDHIFLGKNKTDDREIDVFDAQKYFNEETHSPTKVVTKNLPTHHQKKDDHHPLEIFAIKEKPSKPKLSIRSESSWNSRSALLHTLIRKTSKPEKQSRKVFLPALPATVLVWTRIPSKSMITRPKNQNRAAIIRLSGNLTRAISVSRFSILNPETRKQPFSFQADIPVRPGDVLCSGGDIEWSVVTASAADFSVLSDSEDSPCPKKEGSINSKIPKLRSGILSGCKSEKAVRIAGDAYRGNNVRAESFTRFQDESKMAGFDARNRQRSFDARVLSQPRSGNAAHLLYT</sequence>
<feature type="region of interest" description="Disordered" evidence="1">
    <location>
        <begin position="1"/>
        <end position="28"/>
    </location>
</feature>
<organism evidence="2 3">
    <name type="scientific">Rehmannia glutinosa</name>
    <name type="common">Chinese foxglove</name>
    <dbReference type="NCBI Taxonomy" id="99300"/>
    <lineage>
        <taxon>Eukaryota</taxon>
        <taxon>Viridiplantae</taxon>
        <taxon>Streptophyta</taxon>
        <taxon>Embryophyta</taxon>
        <taxon>Tracheophyta</taxon>
        <taxon>Spermatophyta</taxon>
        <taxon>Magnoliopsida</taxon>
        <taxon>eudicotyledons</taxon>
        <taxon>Gunneridae</taxon>
        <taxon>Pentapetalae</taxon>
        <taxon>asterids</taxon>
        <taxon>lamiids</taxon>
        <taxon>Lamiales</taxon>
        <taxon>Orobanchaceae</taxon>
        <taxon>Rehmannieae</taxon>
        <taxon>Rehmannia</taxon>
    </lineage>
</organism>
<dbReference type="InterPro" id="IPR039615">
    <property type="entry name" value="PKS"/>
</dbReference>
<keyword evidence="3" id="KW-1185">Reference proteome</keyword>
<proteinExistence type="predicted"/>
<dbReference type="EMBL" id="JABTTQ020000003">
    <property type="protein sequence ID" value="KAK6159957.1"/>
    <property type="molecule type" value="Genomic_DNA"/>
</dbReference>
<gene>
    <name evidence="2" type="ORF">DH2020_003338</name>
</gene>
<dbReference type="PANTHER" id="PTHR33781:SF4">
    <property type="entry name" value="PROTEIN PHYTOCHROME KINASE SUBSTRATE 1"/>
    <property type="match status" value="1"/>
</dbReference>
<reference evidence="2 3" key="1">
    <citation type="journal article" date="2021" name="Comput. Struct. Biotechnol. J.">
        <title>De novo genome assembly of the potent medicinal plant Rehmannia glutinosa using nanopore technology.</title>
        <authorList>
            <person name="Ma L."/>
            <person name="Dong C."/>
            <person name="Song C."/>
            <person name="Wang X."/>
            <person name="Zheng X."/>
            <person name="Niu Y."/>
            <person name="Chen S."/>
            <person name="Feng W."/>
        </authorList>
    </citation>
    <scope>NUCLEOTIDE SEQUENCE [LARGE SCALE GENOMIC DNA]</scope>
    <source>
        <strain evidence="2">DH-2019</strain>
    </source>
</reference>
<name>A0ABR0XLC3_REHGL</name>
<dbReference type="PANTHER" id="PTHR33781">
    <property type="entry name" value="PROTEIN PHYTOCHROME KINASE SUBSTRATE 1-RELATED"/>
    <property type="match status" value="1"/>
</dbReference>
<evidence type="ECO:0000256" key="1">
    <source>
        <dbReference type="SAM" id="MobiDB-lite"/>
    </source>
</evidence>
<evidence type="ECO:0000313" key="2">
    <source>
        <dbReference type="EMBL" id="KAK6159957.1"/>
    </source>
</evidence>
<evidence type="ECO:0000313" key="3">
    <source>
        <dbReference type="Proteomes" id="UP001318860"/>
    </source>
</evidence>